<evidence type="ECO:0000313" key="2">
    <source>
        <dbReference type="EMBL" id="KRT79045.1"/>
    </source>
</evidence>
<organism evidence="2 3">
    <name type="scientific">Oryctes borbonicus</name>
    <dbReference type="NCBI Taxonomy" id="1629725"/>
    <lineage>
        <taxon>Eukaryota</taxon>
        <taxon>Metazoa</taxon>
        <taxon>Ecdysozoa</taxon>
        <taxon>Arthropoda</taxon>
        <taxon>Hexapoda</taxon>
        <taxon>Insecta</taxon>
        <taxon>Pterygota</taxon>
        <taxon>Neoptera</taxon>
        <taxon>Endopterygota</taxon>
        <taxon>Coleoptera</taxon>
        <taxon>Polyphaga</taxon>
        <taxon>Scarabaeiformia</taxon>
        <taxon>Scarabaeidae</taxon>
        <taxon>Dynastinae</taxon>
        <taxon>Oryctes</taxon>
    </lineage>
</organism>
<evidence type="ECO:0000313" key="3">
    <source>
        <dbReference type="Proteomes" id="UP000051574"/>
    </source>
</evidence>
<dbReference type="Pfam" id="PF14291">
    <property type="entry name" value="DUF4371"/>
    <property type="match status" value="1"/>
</dbReference>
<dbReference type="PANTHER" id="PTHR45749">
    <property type="match status" value="1"/>
</dbReference>
<protein>
    <recommendedName>
        <fullName evidence="1">DUF4371 domain-containing protein</fullName>
    </recommendedName>
</protein>
<dbReference type="PANTHER" id="PTHR45749:SF28">
    <property type="entry name" value="ZINC FINGER MYM-TYPE PROTEIN 1-LIKE-RELATED"/>
    <property type="match status" value="1"/>
</dbReference>
<accession>A0A0T6AW39</accession>
<dbReference type="EMBL" id="LJIG01022724">
    <property type="protein sequence ID" value="KRT79045.1"/>
    <property type="molecule type" value="Genomic_DNA"/>
</dbReference>
<proteinExistence type="predicted"/>
<sequence length="397" mass="45373">MSVIEKIKELRSADKLDFEKRVELKKHGRPLPDLEIKQTSRDKNKEVHRNFRRSLYDLADWICGCDVSNAFYCFVCILFPNDSSWCTTGITDLKHLKEKIRKHSRSAEHIKSSMNYSIIGNVDIRLQLNNDYRQSVTEFNENVSKNRYILNKIIDCVKFCGAFELALRGHNETNSSKNPGVFLGLVDFVAELDPIFKQYLERATVFEGTSKSVQNDLLDSMLAVAQGRIKEEIHSADYVAVQVDEMIDSSSKMRMIFIIRYVLSGVVYERFLKFVDPPGAKMEQLTNAIFQELEILEINKKPEKLIGLSFDAASTMSGRLGGLQKKIKEHYPIANFIHCYAHELNMIVQKAASQDKNVKVFFASLHAFSTFFSRSSKCMAVLDEIIKVRLPKGSPTT</sequence>
<gene>
    <name evidence="2" type="ORF">AMK59_8166</name>
</gene>
<dbReference type="Proteomes" id="UP000051574">
    <property type="component" value="Unassembled WGS sequence"/>
</dbReference>
<dbReference type="OrthoDB" id="6617004at2759"/>
<dbReference type="InterPro" id="IPR025398">
    <property type="entry name" value="DUF4371"/>
</dbReference>
<feature type="non-terminal residue" evidence="2">
    <location>
        <position position="397"/>
    </location>
</feature>
<keyword evidence="3" id="KW-1185">Reference proteome</keyword>
<name>A0A0T6AW39_9SCAR</name>
<evidence type="ECO:0000259" key="1">
    <source>
        <dbReference type="Pfam" id="PF14291"/>
    </source>
</evidence>
<comment type="caution">
    <text evidence="2">The sequence shown here is derived from an EMBL/GenBank/DDBJ whole genome shotgun (WGS) entry which is preliminary data.</text>
</comment>
<dbReference type="AlphaFoldDB" id="A0A0T6AW39"/>
<reference evidence="2 3" key="1">
    <citation type="submission" date="2015-09" db="EMBL/GenBank/DDBJ databases">
        <title>Draft genome of the scarab beetle Oryctes borbonicus.</title>
        <authorList>
            <person name="Meyer J.M."/>
            <person name="Markov G.V."/>
            <person name="Baskaran P."/>
            <person name="Herrmann M."/>
            <person name="Sommer R.J."/>
            <person name="Roedelsperger C."/>
        </authorList>
    </citation>
    <scope>NUCLEOTIDE SEQUENCE [LARGE SCALE GENOMIC DNA]</scope>
    <source>
        <strain evidence="2">OB123</strain>
        <tissue evidence="2">Whole animal</tissue>
    </source>
</reference>
<feature type="domain" description="DUF4371" evidence="1">
    <location>
        <begin position="142"/>
        <end position="321"/>
    </location>
</feature>